<dbReference type="AlphaFoldDB" id="A0A9W8XC20"/>
<comment type="caution">
    <text evidence="1">The sequence shown here is derived from an EMBL/GenBank/DDBJ whole genome shotgun (WGS) entry which is preliminary data.</text>
</comment>
<dbReference type="RefSeq" id="XP_056065656.1">
    <property type="nucleotide sequence ID" value="XM_056220353.1"/>
</dbReference>
<dbReference type="Proteomes" id="UP001140513">
    <property type="component" value="Unassembled WGS sequence"/>
</dbReference>
<gene>
    <name evidence="1" type="ORF">N0V89_011624</name>
</gene>
<name>A0A9W8XC20_9PLEO</name>
<dbReference type="OrthoDB" id="10538243at2759"/>
<protein>
    <submittedName>
        <fullName evidence="1">Uncharacterized protein</fullName>
    </submittedName>
</protein>
<evidence type="ECO:0000313" key="2">
    <source>
        <dbReference type="Proteomes" id="UP001140513"/>
    </source>
</evidence>
<dbReference type="GeneID" id="80915154"/>
<dbReference type="EMBL" id="JAPEUX010000009">
    <property type="protein sequence ID" value="KAJ4345492.1"/>
    <property type="molecule type" value="Genomic_DNA"/>
</dbReference>
<reference evidence="1" key="1">
    <citation type="submission" date="2022-10" db="EMBL/GenBank/DDBJ databases">
        <title>Tapping the CABI collections for fungal endophytes: first genome assemblies for Collariella, Neodidymelliopsis, Ascochyta clinopodiicola, Didymella pomorum, Didymosphaeria variabile, Neocosmospora piperis and Neocucurbitaria cava.</title>
        <authorList>
            <person name="Hill R."/>
        </authorList>
    </citation>
    <scope>NUCLEOTIDE SEQUENCE</scope>
    <source>
        <strain evidence="1">IMI 356815</strain>
    </source>
</reference>
<proteinExistence type="predicted"/>
<accession>A0A9W8XC20</accession>
<sequence length="264" mass="30678">MVPPNDVPPEDICRDTKIDMRRKLQDLLCVNIDDLQENIDQISIMDIGFHHIYHSKGTLPKYDARFDLADAIINNFRQAHERWTLCTSTSFLVLKEYADDETRPCIKHEYFGSLLLKTWDNPRFDIIIHVMYPIKDMNSLSQVDYLCRAFIFQLGVAVLEKYYDKELQEGLVKAFDKSHKPRWLAVLKELIAHLERCAIGNQKIRVFVELHGAGTDQTVKLVSTMLDFRCDGLSPIFQFLISGLGADRVAKENMWETVELLWLE</sequence>
<organism evidence="1 2">
    <name type="scientific">Didymosphaeria variabile</name>
    <dbReference type="NCBI Taxonomy" id="1932322"/>
    <lineage>
        <taxon>Eukaryota</taxon>
        <taxon>Fungi</taxon>
        <taxon>Dikarya</taxon>
        <taxon>Ascomycota</taxon>
        <taxon>Pezizomycotina</taxon>
        <taxon>Dothideomycetes</taxon>
        <taxon>Pleosporomycetidae</taxon>
        <taxon>Pleosporales</taxon>
        <taxon>Massarineae</taxon>
        <taxon>Didymosphaeriaceae</taxon>
        <taxon>Didymosphaeria</taxon>
    </lineage>
</organism>
<keyword evidence="2" id="KW-1185">Reference proteome</keyword>
<evidence type="ECO:0000313" key="1">
    <source>
        <dbReference type="EMBL" id="KAJ4345492.1"/>
    </source>
</evidence>